<dbReference type="Proteomes" id="UP000019140">
    <property type="component" value="Unassembled WGS sequence"/>
</dbReference>
<evidence type="ECO:0008006" key="3">
    <source>
        <dbReference type="Google" id="ProtNLM"/>
    </source>
</evidence>
<dbReference type="AlphaFoldDB" id="W4LQG4"/>
<dbReference type="EMBL" id="AZHX01001809">
    <property type="protein sequence ID" value="ETW99656.1"/>
    <property type="molecule type" value="Genomic_DNA"/>
</dbReference>
<evidence type="ECO:0000313" key="2">
    <source>
        <dbReference type="Proteomes" id="UP000019140"/>
    </source>
</evidence>
<accession>W4LQG4</accession>
<dbReference type="HOGENOM" id="CLU_177753_0_0_7"/>
<sequence length="78" mass="9028">MTWDEIRKQYDGQWVLIAYDELDEQLNVVSGKVVANSPNKEEIYKQLLNTKGMNIAIEYAGEPIQDLSVMFALWPPIR</sequence>
<organism evidence="1 2">
    <name type="scientific">Candidatus Entotheonella gemina</name>
    <dbReference type="NCBI Taxonomy" id="1429439"/>
    <lineage>
        <taxon>Bacteria</taxon>
        <taxon>Pseudomonadati</taxon>
        <taxon>Nitrospinota/Tectimicrobiota group</taxon>
        <taxon>Candidatus Tectimicrobiota</taxon>
        <taxon>Candidatus Entotheonellia</taxon>
        <taxon>Candidatus Entotheonellales</taxon>
        <taxon>Candidatus Entotheonellaceae</taxon>
        <taxon>Candidatus Entotheonella</taxon>
    </lineage>
</organism>
<name>W4LQG4_9BACT</name>
<proteinExistence type="predicted"/>
<gene>
    <name evidence="1" type="ORF">ETSY2_40475</name>
</gene>
<reference evidence="1 2" key="1">
    <citation type="journal article" date="2014" name="Nature">
        <title>An environmental bacterial taxon with a large and distinct metabolic repertoire.</title>
        <authorList>
            <person name="Wilson M.C."/>
            <person name="Mori T."/>
            <person name="Ruckert C."/>
            <person name="Uria A.R."/>
            <person name="Helf M.J."/>
            <person name="Takada K."/>
            <person name="Gernert C."/>
            <person name="Steffens U.A."/>
            <person name="Heycke N."/>
            <person name="Schmitt S."/>
            <person name="Rinke C."/>
            <person name="Helfrich E.J."/>
            <person name="Brachmann A.O."/>
            <person name="Gurgui C."/>
            <person name="Wakimoto T."/>
            <person name="Kracht M."/>
            <person name="Crusemann M."/>
            <person name="Hentschel U."/>
            <person name="Abe I."/>
            <person name="Matsunaga S."/>
            <person name="Kalinowski J."/>
            <person name="Takeyama H."/>
            <person name="Piel J."/>
        </authorList>
    </citation>
    <scope>NUCLEOTIDE SEQUENCE [LARGE SCALE GENOMIC DNA]</scope>
    <source>
        <strain evidence="2">TSY2</strain>
    </source>
</reference>
<evidence type="ECO:0000313" key="1">
    <source>
        <dbReference type="EMBL" id="ETW99656.1"/>
    </source>
</evidence>
<keyword evidence="2" id="KW-1185">Reference proteome</keyword>
<protein>
    <recommendedName>
        <fullName evidence="3">DUF5678 domain-containing protein</fullName>
    </recommendedName>
</protein>
<comment type="caution">
    <text evidence="1">The sequence shown here is derived from an EMBL/GenBank/DDBJ whole genome shotgun (WGS) entry which is preliminary data.</text>
</comment>